<comment type="caution">
    <text evidence="1">The sequence shown here is derived from an EMBL/GenBank/DDBJ whole genome shotgun (WGS) entry which is preliminary data.</text>
</comment>
<sequence>MNYSTPQDRIAFLSSLPGAVGDIVQLIEQNAGNEQGAELVQFVVSFLHPDMVCSLSLLQSLPETSKTAVSRFFLYAIDDGLPPQLSAQLYDFLTPHLMGHFRPR</sequence>
<dbReference type="Proteomes" id="UP000462435">
    <property type="component" value="Unassembled WGS sequence"/>
</dbReference>
<protein>
    <submittedName>
        <fullName evidence="1">Uncharacterized protein</fullName>
    </submittedName>
</protein>
<evidence type="ECO:0000313" key="1">
    <source>
        <dbReference type="EMBL" id="KAF1034382.1"/>
    </source>
</evidence>
<name>A0A7V8FSL2_9BURK</name>
<reference evidence="2" key="1">
    <citation type="journal article" date="2020" name="MBio">
        <title>Horizontal gene transfer to a defensive symbiont with a reduced genome amongst a multipartite beetle microbiome.</title>
        <authorList>
            <person name="Waterworth S.C."/>
            <person name="Florez L.V."/>
            <person name="Rees E.R."/>
            <person name="Hertweck C."/>
            <person name="Kaltenpoth M."/>
            <person name="Kwan J.C."/>
        </authorList>
    </citation>
    <scope>NUCLEOTIDE SEQUENCE [LARGE SCALE GENOMIC DNA]</scope>
</reference>
<organism evidence="1 2">
    <name type="scientific">Herbaspirillum frisingense</name>
    <dbReference type="NCBI Taxonomy" id="92645"/>
    <lineage>
        <taxon>Bacteria</taxon>
        <taxon>Pseudomonadati</taxon>
        <taxon>Pseudomonadota</taxon>
        <taxon>Betaproteobacteria</taxon>
        <taxon>Burkholderiales</taxon>
        <taxon>Oxalobacteraceae</taxon>
        <taxon>Herbaspirillum</taxon>
    </lineage>
</organism>
<dbReference type="EMBL" id="WNDX01000245">
    <property type="protein sequence ID" value="KAF1034382.1"/>
    <property type="molecule type" value="Genomic_DNA"/>
</dbReference>
<proteinExistence type="predicted"/>
<gene>
    <name evidence="1" type="ORF">GAK35_04300</name>
</gene>
<accession>A0A7V8FSL2</accession>
<evidence type="ECO:0000313" key="2">
    <source>
        <dbReference type="Proteomes" id="UP000462435"/>
    </source>
</evidence>
<dbReference type="AlphaFoldDB" id="A0A7V8FSL2"/>